<dbReference type="Gene3D" id="3.40.47.10">
    <property type="match status" value="1"/>
</dbReference>
<reference evidence="5 6" key="1">
    <citation type="submission" date="2023-10" db="EMBL/GenBank/DDBJ databases">
        <title>Rubellicoccus peritrichatus gen. nov., sp. nov., isolated from an algae of coral reef tank.</title>
        <authorList>
            <person name="Luo J."/>
        </authorList>
    </citation>
    <scope>NUCLEOTIDE SEQUENCE [LARGE SCALE GENOMIC DNA]</scope>
    <source>
        <strain evidence="5 6">CR14</strain>
    </source>
</reference>
<dbReference type="EMBL" id="CP136920">
    <property type="protein sequence ID" value="WOO42938.1"/>
    <property type="molecule type" value="Genomic_DNA"/>
</dbReference>
<dbReference type="GO" id="GO:0004315">
    <property type="term" value="F:3-oxoacyl-[acyl-carrier-protein] synthase activity"/>
    <property type="evidence" value="ECO:0007669"/>
    <property type="project" value="InterPro"/>
</dbReference>
<proteinExistence type="predicted"/>
<gene>
    <name evidence="5" type="ORF">RZN69_07520</name>
</gene>
<dbReference type="InterPro" id="IPR013751">
    <property type="entry name" value="ACP_syn_III_N"/>
</dbReference>
<feature type="domain" description="Beta-ketoacyl-[acyl-carrier-protein] synthase III C-terminal" evidence="3">
    <location>
        <begin position="249"/>
        <end position="338"/>
    </location>
</feature>
<dbReference type="Pfam" id="PF08541">
    <property type="entry name" value="ACP_syn_III_C"/>
    <property type="match status" value="1"/>
</dbReference>
<dbReference type="GO" id="GO:0044550">
    <property type="term" value="P:secondary metabolite biosynthetic process"/>
    <property type="evidence" value="ECO:0007669"/>
    <property type="project" value="TreeGrafter"/>
</dbReference>
<feature type="domain" description="Beta-ketoacyl-[acyl-carrier-protein] synthase III N-terminal" evidence="4">
    <location>
        <begin position="111"/>
        <end position="186"/>
    </location>
</feature>
<keyword evidence="2" id="KW-0012">Acyltransferase</keyword>
<name>A0AAQ3QSU2_9BACT</name>
<dbReference type="PANTHER" id="PTHR34069">
    <property type="entry name" value="3-OXOACYL-[ACYL-CARRIER-PROTEIN] SYNTHASE 3"/>
    <property type="match status" value="1"/>
</dbReference>
<evidence type="ECO:0000256" key="1">
    <source>
        <dbReference type="ARBA" id="ARBA00022679"/>
    </source>
</evidence>
<organism evidence="5 6">
    <name type="scientific">Rubellicoccus peritrichatus</name>
    <dbReference type="NCBI Taxonomy" id="3080537"/>
    <lineage>
        <taxon>Bacteria</taxon>
        <taxon>Pseudomonadati</taxon>
        <taxon>Verrucomicrobiota</taxon>
        <taxon>Opitutia</taxon>
        <taxon>Puniceicoccales</taxon>
        <taxon>Cerasicoccaceae</taxon>
        <taxon>Rubellicoccus</taxon>
    </lineage>
</organism>
<keyword evidence="6" id="KW-1185">Reference proteome</keyword>
<dbReference type="Proteomes" id="UP001304300">
    <property type="component" value="Chromosome"/>
</dbReference>
<dbReference type="PANTHER" id="PTHR34069:SF2">
    <property type="entry name" value="BETA-KETOACYL-[ACYL-CARRIER-PROTEIN] SYNTHASE III"/>
    <property type="match status" value="1"/>
</dbReference>
<dbReference type="SUPFAM" id="SSF53901">
    <property type="entry name" value="Thiolase-like"/>
    <property type="match status" value="1"/>
</dbReference>
<dbReference type="RefSeq" id="WP_317835472.1">
    <property type="nucleotide sequence ID" value="NZ_CP136920.1"/>
</dbReference>
<dbReference type="InterPro" id="IPR016039">
    <property type="entry name" value="Thiolase-like"/>
</dbReference>
<evidence type="ECO:0000313" key="6">
    <source>
        <dbReference type="Proteomes" id="UP001304300"/>
    </source>
</evidence>
<accession>A0AAQ3QSU2</accession>
<protein>
    <submittedName>
        <fullName evidence="5">Ketoacyl-ACP synthase III</fullName>
    </submittedName>
</protein>
<dbReference type="Pfam" id="PF08545">
    <property type="entry name" value="ACP_syn_III"/>
    <property type="match status" value="1"/>
</dbReference>
<sequence>MAKALLTKAEITAIHTVVGSELKKFDDDRDAFGGNEAQMDRIKKTIGLNERRVVKEGVTAVDLCEEAVVKLSLESEPDALIFVTQTPDHFQPCNAAVLHGKLGWGEDVAAFDVNLGCSGWVYGLYLASLMIEAGGCERIVLAAGDTLSHAVNPRDRATASLFGDAGSATLLERRSTASKSWFALHTRGSGADFICVPAGAFRHRSDADSRAEEEDADGNFRSPEDLYMNGAEVFNFAMLDEPKAVKEILEYSGKTVDEIDTFAFHQANRYILTNVARRQKIPLEKVPMESVGRFGNLSSASIPGVLCDERSDALLGQEQRLMVSGFGVGLSWASAVLNCGPLKHCLLTKYGEK</sequence>
<keyword evidence="1" id="KW-0808">Transferase</keyword>
<evidence type="ECO:0000259" key="4">
    <source>
        <dbReference type="Pfam" id="PF08545"/>
    </source>
</evidence>
<evidence type="ECO:0000313" key="5">
    <source>
        <dbReference type="EMBL" id="WOO42938.1"/>
    </source>
</evidence>
<evidence type="ECO:0000259" key="3">
    <source>
        <dbReference type="Pfam" id="PF08541"/>
    </source>
</evidence>
<evidence type="ECO:0000256" key="2">
    <source>
        <dbReference type="ARBA" id="ARBA00023315"/>
    </source>
</evidence>
<dbReference type="GO" id="GO:0006633">
    <property type="term" value="P:fatty acid biosynthetic process"/>
    <property type="evidence" value="ECO:0007669"/>
    <property type="project" value="InterPro"/>
</dbReference>
<dbReference type="CDD" id="cd00830">
    <property type="entry name" value="KAS_III"/>
    <property type="match status" value="1"/>
</dbReference>
<dbReference type="KEGG" id="puo:RZN69_07520"/>
<dbReference type="InterPro" id="IPR013747">
    <property type="entry name" value="ACP_syn_III_C"/>
</dbReference>
<dbReference type="AlphaFoldDB" id="A0AAQ3QSU2"/>